<dbReference type="EMBL" id="PKPP01002006">
    <property type="protein sequence ID" value="PWA78316.1"/>
    <property type="molecule type" value="Genomic_DNA"/>
</dbReference>
<comment type="subcellular location">
    <subcellularLocation>
        <location evidence="1 11">Endoplasmic reticulum membrane</location>
        <topology evidence="1 11">Multi-pass membrane protein</topology>
    </subcellularLocation>
</comment>
<keyword evidence="11" id="KW-0931">ER-Golgi transport</keyword>
<feature type="transmembrane region" description="Helical" evidence="11">
    <location>
        <begin position="84"/>
        <end position="104"/>
    </location>
</feature>
<dbReference type="GO" id="GO:0005789">
    <property type="term" value="C:endoplasmic reticulum membrane"/>
    <property type="evidence" value="ECO:0007669"/>
    <property type="project" value="UniProtKB-SubCell"/>
</dbReference>
<evidence type="ECO:0000256" key="8">
    <source>
        <dbReference type="ARBA" id="ARBA00022989"/>
    </source>
</evidence>
<dbReference type="GO" id="GO:0070973">
    <property type="term" value="P:protein localization to endoplasmic reticulum exit site"/>
    <property type="evidence" value="ECO:0007669"/>
    <property type="project" value="UniProtKB-UniRule"/>
</dbReference>
<evidence type="ECO:0000256" key="6">
    <source>
        <dbReference type="ARBA" id="ARBA00022824"/>
    </source>
</evidence>
<feature type="coiled-coil region" evidence="12">
    <location>
        <begin position="146"/>
        <end position="187"/>
    </location>
</feature>
<dbReference type="GO" id="GO:0006888">
    <property type="term" value="P:endoplasmic reticulum to Golgi vesicle-mediated transport"/>
    <property type="evidence" value="ECO:0007669"/>
    <property type="project" value="UniProtKB-UniRule"/>
</dbReference>
<dbReference type="FunFam" id="1.20.5.110:FF:000011">
    <property type="entry name" value="B-cell receptor-associated protein 29"/>
    <property type="match status" value="1"/>
</dbReference>
<evidence type="ECO:0000313" key="15">
    <source>
        <dbReference type="EMBL" id="PWA78316.1"/>
    </source>
</evidence>
<dbReference type="Pfam" id="PF18035">
    <property type="entry name" value="Bap31_Bap29_C"/>
    <property type="match status" value="1"/>
</dbReference>
<keyword evidence="16" id="KW-1185">Reference proteome</keyword>
<keyword evidence="3 11" id="KW-0813">Transport</keyword>
<dbReference type="InterPro" id="IPR008417">
    <property type="entry name" value="BAP29/BAP31"/>
</dbReference>
<evidence type="ECO:0000259" key="14">
    <source>
        <dbReference type="Pfam" id="PF18035"/>
    </source>
</evidence>
<evidence type="ECO:0000256" key="7">
    <source>
        <dbReference type="ARBA" id="ARBA00022927"/>
    </source>
</evidence>
<evidence type="ECO:0000256" key="13">
    <source>
        <dbReference type="SAM" id="MobiDB-lite"/>
    </source>
</evidence>
<name>A0A2U1NXS4_ARTAN</name>
<dbReference type="Proteomes" id="UP000245207">
    <property type="component" value="Unassembled WGS sequence"/>
</dbReference>
<feature type="domain" description="Bap31/Bap29 cytoplasmic coiled-coil" evidence="14">
    <location>
        <begin position="152"/>
        <end position="192"/>
    </location>
</feature>
<keyword evidence="8 11" id="KW-1133">Transmembrane helix</keyword>
<sequence length="240" mass="27512">MTPIDQLNNLTTNSLLFAVVITLTITILLLLYNNPFRKQLVIELDQLKTSRAVKLVVTTLIVVTMHIFYGLFDDAVDSASHAYLVLQVSLMGFSLFLLLTIHNVHQYIKEVVMVTDSINTAWKQNQAYEESMKISAKEANLIRTKISCLKTEITKLESRCNIKEQELQSKRADCSALKNQLEGLHAEYDRLLAYSEDVRDQLRNINESISHSSEKEVVSFDEEKDRSEKTGSWPWSRWGL</sequence>
<feature type="transmembrane region" description="Helical" evidence="11">
    <location>
        <begin position="52"/>
        <end position="72"/>
    </location>
</feature>
<organism evidence="15 16">
    <name type="scientific">Artemisia annua</name>
    <name type="common">Sweet wormwood</name>
    <dbReference type="NCBI Taxonomy" id="35608"/>
    <lineage>
        <taxon>Eukaryota</taxon>
        <taxon>Viridiplantae</taxon>
        <taxon>Streptophyta</taxon>
        <taxon>Embryophyta</taxon>
        <taxon>Tracheophyta</taxon>
        <taxon>Spermatophyta</taxon>
        <taxon>Magnoliopsida</taxon>
        <taxon>eudicotyledons</taxon>
        <taxon>Gunneridae</taxon>
        <taxon>Pentapetalae</taxon>
        <taxon>asterids</taxon>
        <taxon>campanulids</taxon>
        <taxon>Asterales</taxon>
        <taxon>Asteraceae</taxon>
        <taxon>Asteroideae</taxon>
        <taxon>Anthemideae</taxon>
        <taxon>Artemisiinae</taxon>
        <taxon>Artemisia</taxon>
    </lineage>
</organism>
<evidence type="ECO:0000256" key="1">
    <source>
        <dbReference type="ARBA" id="ARBA00004477"/>
    </source>
</evidence>
<comment type="similarity">
    <text evidence="2 11">Belongs to the BCAP29/BCAP31 family.</text>
</comment>
<dbReference type="AlphaFoldDB" id="A0A2U1NXS4"/>
<dbReference type="GO" id="GO:0006886">
    <property type="term" value="P:intracellular protein transport"/>
    <property type="evidence" value="ECO:0007669"/>
    <property type="project" value="UniProtKB-UniRule"/>
</dbReference>
<evidence type="ECO:0000313" key="16">
    <source>
        <dbReference type="Proteomes" id="UP000245207"/>
    </source>
</evidence>
<dbReference type="PANTHER" id="PTHR12701:SF56">
    <property type="entry name" value="ENDOPLASMIC RETICULUM TRANSMEMBRANE PROTEIN"/>
    <property type="match status" value="1"/>
</dbReference>
<proteinExistence type="inferred from homology"/>
<dbReference type="Gene3D" id="1.20.5.110">
    <property type="match status" value="1"/>
</dbReference>
<dbReference type="PANTHER" id="PTHR12701">
    <property type="entry name" value="BCR-ASSOCIATED PROTEIN, BAP"/>
    <property type="match status" value="1"/>
</dbReference>
<keyword evidence="5" id="KW-0053">Apoptosis</keyword>
<evidence type="ECO:0000256" key="9">
    <source>
        <dbReference type="ARBA" id="ARBA00023054"/>
    </source>
</evidence>
<comment type="function">
    <text evidence="11">May play a role in anterograde transport of membrane proteins from the endoplasmic reticulum to the Golgi.</text>
</comment>
<evidence type="ECO:0000256" key="4">
    <source>
        <dbReference type="ARBA" id="ARBA00022692"/>
    </source>
</evidence>
<accession>A0A2U1NXS4</accession>
<dbReference type="STRING" id="35608.A0A2U1NXS4"/>
<dbReference type="InterPro" id="IPR041672">
    <property type="entry name" value="Bap31/Bap29_C"/>
</dbReference>
<gene>
    <name evidence="15" type="ORF">CTI12_AA177430</name>
</gene>
<comment type="caution">
    <text evidence="15">The sequence shown here is derived from an EMBL/GenBank/DDBJ whole genome shotgun (WGS) entry which is preliminary data.</text>
</comment>
<keyword evidence="15" id="KW-0675">Receptor</keyword>
<keyword evidence="10 11" id="KW-0472">Membrane</keyword>
<feature type="region of interest" description="Disordered" evidence="13">
    <location>
        <begin position="214"/>
        <end position="240"/>
    </location>
</feature>
<evidence type="ECO:0000256" key="12">
    <source>
        <dbReference type="SAM" id="Coils"/>
    </source>
</evidence>
<evidence type="ECO:0000256" key="5">
    <source>
        <dbReference type="ARBA" id="ARBA00022703"/>
    </source>
</evidence>
<evidence type="ECO:0000256" key="10">
    <source>
        <dbReference type="ARBA" id="ARBA00023136"/>
    </source>
</evidence>
<reference evidence="15 16" key="1">
    <citation type="journal article" date="2018" name="Mol. Plant">
        <title>The genome of Artemisia annua provides insight into the evolution of Asteraceae family and artemisinin biosynthesis.</title>
        <authorList>
            <person name="Shen Q."/>
            <person name="Zhang L."/>
            <person name="Liao Z."/>
            <person name="Wang S."/>
            <person name="Yan T."/>
            <person name="Shi P."/>
            <person name="Liu M."/>
            <person name="Fu X."/>
            <person name="Pan Q."/>
            <person name="Wang Y."/>
            <person name="Lv Z."/>
            <person name="Lu X."/>
            <person name="Zhang F."/>
            <person name="Jiang W."/>
            <person name="Ma Y."/>
            <person name="Chen M."/>
            <person name="Hao X."/>
            <person name="Li L."/>
            <person name="Tang Y."/>
            <person name="Lv G."/>
            <person name="Zhou Y."/>
            <person name="Sun X."/>
            <person name="Brodelius P.E."/>
            <person name="Rose J.K.C."/>
            <person name="Tang K."/>
        </authorList>
    </citation>
    <scope>NUCLEOTIDE SEQUENCE [LARGE SCALE GENOMIC DNA]</scope>
    <source>
        <strain evidence="16">cv. Huhao1</strain>
        <tissue evidence="15">Leaf</tissue>
    </source>
</reference>
<feature type="transmembrane region" description="Helical" evidence="11">
    <location>
        <begin position="15"/>
        <end position="32"/>
    </location>
</feature>
<keyword evidence="6 11" id="KW-0256">Endoplasmic reticulum</keyword>
<evidence type="ECO:0000256" key="11">
    <source>
        <dbReference type="RuleBase" id="RU367026"/>
    </source>
</evidence>
<keyword evidence="9 12" id="KW-0175">Coiled coil</keyword>
<evidence type="ECO:0000256" key="2">
    <source>
        <dbReference type="ARBA" id="ARBA00007956"/>
    </source>
</evidence>
<protein>
    <recommendedName>
        <fullName evidence="11">Endoplasmic reticulum transmembrane protein</fullName>
    </recommendedName>
</protein>
<feature type="compositionally biased region" description="Basic and acidic residues" evidence="13">
    <location>
        <begin position="214"/>
        <end position="229"/>
    </location>
</feature>
<evidence type="ECO:0000256" key="3">
    <source>
        <dbReference type="ARBA" id="ARBA00022448"/>
    </source>
</evidence>
<keyword evidence="7 11" id="KW-0653">Protein transport</keyword>
<dbReference type="OrthoDB" id="1698645at2759"/>
<keyword evidence="4 11" id="KW-0812">Transmembrane</keyword>